<keyword evidence="2 4" id="KW-0808">Transferase</keyword>
<proteinExistence type="predicted"/>
<dbReference type="PANTHER" id="PTHR43861:SF1">
    <property type="entry name" value="TRANS-ACONITATE 2-METHYLTRANSFERASE"/>
    <property type="match status" value="1"/>
</dbReference>
<dbReference type="SUPFAM" id="SSF53335">
    <property type="entry name" value="S-adenosyl-L-methionine-dependent methyltransferases"/>
    <property type="match status" value="1"/>
</dbReference>
<dbReference type="Pfam" id="PF13649">
    <property type="entry name" value="Methyltransf_25"/>
    <property type="match status" value="1"/>
</dbReference>
<evidence type="ECO:0000259" key="3">
    <source>
        <dbReference type="Pfam" id="PF13649"/>
    </source>
</evidence>
<dbReference type="GO" id="GO:0008168">
    <property type="term" value="F:methyltransferase activity"/>
    <property type="evidence" value="ECO:0007669"/>
    <property type="project" value="UniProtKB-KW"/>
</dbReference>
<dbReference type="RefSeq" id="WP_075903600.1">
    <property type="nucleotide sequence ID" value="NZ_MKZS01000001.1"/>
</dbReference>
<dbReference type="EMBL" id="MKZS01000001">
    <property type="protein sequence ID" value="OLT61991.1"/>
    <property type="molecule type" value="Genomic_DNA"/>
</dbReference>
<accession>A0A1U7N7R6</accession>
<keyword evidence="5" id="KW-1185">Reference proteome</keyword>
<dbReference type="AlphaFoldDB" id="A0A1U7N7R6"/>
<dbReference type="InterPro" id="IPR029063">
    <property type="entry name" value="SAM-dependent_MTases_sf"/>
</dbReference>
<dbReference type="InterPro" id="IPR041698">
    <property type="entry name" value="Methyltransf_25"/>
</dbReference>
<evidence type="ECO:0000256" key="2">
    <source>
        <dbReference type="ARBA" id="ARBA00022679"/>
    </source>
</evidence>
<dbReference type="CDD" id="cd02440">
    <property type="entry name" value="AdoMet_MTases"/>
    <property type="match status" value="1"/>
</dbReference>
<protein>
    <submittedName>
        <fullName evidence="4">Methyltransferase type 11</fullName>
    </submittedName>
</protein>
<gene>
    <name evidence="4" type="ORF">BJP37_26150</name>
</gene>
<dbReference type="GO" id="GO:0032259">
    <property type="term" value="P:methylation"/>
    <property type="evidence" value="ECO:0007669"/>
    <property type="project" value="UniProtKB-KW"/>
</dbReference>
<evidence type="ECO:0000313" key="5">
    <source>
        <dbReference type="Proteomes" id="UP000186657"/>
    </source>
</evidence>
<feature type="domain" description="Methyltransferase" evidence="3">
    <location>
        <begin position="46"/>
        <end position="135"/>
    </location>
</feature>
<name>A0A1U7N7R6_9CYAN</name>
<comment type="caution">
    <text evidence="4">The sequence shown here is derived from an EMBL/GenBank/DDBJ whole genome shotgun (WGS) entry which is preliminary data.</text>
</comment>
<sequence length="206" mass="23106">MEEHEIVTIAEYQATAESFREGTWNHDVSQNRNALVDAMPRNPGKILDLGCGPGRDLVAFKDQGHQVIGLDATPAFVNMAQQISGCEVWQQSFLNLKLPPKSFDGIFANASLIHIPRAAMVRVLKDLKRSLVSNGAIVMSMIRGDHEGYSVRPSGYRYVVGWEYKSLAPCVEQAGFEIFDYYYRPPGLPCEQQSWLVIVALNRVQY</sequence>
<evidence type="ECO:0000256" key="1">
    <source>
        <dbReference type="ARBA" id="ARBA00022603"/>
    </source>
</evidence>
<organism evidence="4 5">
    <name type="scientific">Moorena bouillonii PNG</name>
    <dbReference type="NCBI Taxonomy" id="568701"/>
    <lineage>
        <taxon>Bacteria</taxon>
        <taxon>Bacillati</taxon>
        <taxon>Cyanobacteriota</taxon>
        <taxon>Cyanophyceae</taxon>
        <taxon>Coleofasciculales</taxon>
        <taxon>Coleofasciculaceae</taxon>
        <taxon>Moorena</taxon>
    </lineage>
</organism>
<dbReference type="Gene3D" id="3.40.50.150">
    <property type="entry name" value="Vaccinia Virus protein VP39"/>
    <property type="match status" value="1"/>
</dbReference>
<keyword evidence="1 4" id="KW-0489">Methyltransferase</keyword>
<evidence type="ECO:0000313" key="4">
    <source>
        <dbReference type="EMBL" id="OLT61991.1"/>
    </source>
</evidence>
<reference evidence="4 5" key="1">
    <citation type="submission" date="2016-10" db="EMBL/GenBank/DDBJ databases">
        <title>Comparative genomics uncovers the prolific and rare metabolic potential of the cyanobacterial genus Moorea.</title>
        <authorList>
            <person name="Leao T."/>
            <person name="Castelao G."/>
            <person name="Korobeynikov A."/>
            <person name="Monroe E.A."/>
            <person name="Podell S."/>
            <person name="Glukhov E."/>
            <person name="Allen E."/>
            <person name="Gerwick W.H."/>
            <person name="Gerwick L."/>
        </authorList>
    </citation>
    <scope>NUCLEOTIDE SEQUENCE [LARGE SCALE GENOMIC DNA]</scope>
    <source>
        <strain evidence="4 5">PNG5-198</strain>
    </source>
</reference>
<dbReference type="PANTHER" id="PTHR43861">
    <property type="entry name" value="TRANS-ACONITATE 2-METHYLTRANSFERASE-RELATED"/>
    <property type="match status" value="1"/>
</dbReference>
<dbReference type="Proteomes" id="UP000186657">
    <property type="component" value="Unassembled WGS sequence"/>
</dbReference>